<dbReference type="Pfam" id="PF02010">
    <property type="entry name" value="REJ"/>
    <property type="match status" value="1"/>
</dbReference>
<organism evidence="8 9">
    <name type="scientific">Laodelphax striatellus</name>
    <name type="common">Small brown planthopper</name>
    <name type="synonym">Delphax striatella</name>
    <dbReference type="NCBI Taxonomy" id="195883"/>
    <lineage>
        <taxon>Eukaryota</taxon>
        <taxon>Metazoa</taxon>
        <taxon>Ecdysozoa</taxon>
        <taxon>Arthropoda</taxon>
        <taxon>Hexapoda</taxon>
        <taxon>Insecta</taxon>
        <taxon>Pterygota</taxon>
        <taxon>Neoptera</taxon>
        <taxon>Paraneoptera</taxon>
        <taxon>Hemiptera</taxon>
        <taxon>Auchenorrhyncha</taxon>
        <taxon>Fulgoroidea</taxon>
        <taxon>Delphacidae</taxon>
        <taxon>Criomorphinae</taxon>
        <taxon>Laodelphax</taxon>
    </lineage>
</organism>
<name>A0A482XGS2_LAOST</name>
<keyword evidence="3" id="KW-0677">Repeat</keyword>
<evidence type="ECO:0000256" key="6">
    <source>
        <dbReference type="SAM" id="Phobius"/>
    </source>
</evidence>
<comment type="caution">
    <text evidence="8">The sequence shown here is derived from an EMBL/GenBank/DDBJ whole genome shotgun (WGS) entry which is preliminary data.</text>
</comment>
<accession>A0A482XGS2</accession>
<keyword evidence="9" id="KW-1185">Reference proteome</keyword>
<dbReference type="EMBL" id="QKKF02010496">
    <property type="protein sequence ID" value="RZF44518.1"/>
    <property type="molecule type" value="Genomic_DNA"/>
</dbReference>
<dbReference type="Proteomes" id="UP000291343">
    <property type="component" value="Unassembled WGS sequence"/>
</dbReference>
<evidence type="ECO:0000259" key="7">
    <source>
        <dbReference type="Pfam" id="PF02010"/>
    </source>
</evidence>
<evidence type="ECO:0000256" key="5">
    <source>
        <dbReference type="ARBA" id="ARBA00023136"/>
    </source>
</evidence>
<evidence type="ECO:0000313" key="8">
    <source>
        <dbReference type="EMBL" id="RZF44518.1"/>
    </source>
</evidence>
<keyword evidence="4 6" id="KW-1133">Transmembrane helix</keyword>
<dbReference type="GO" id="GO:0005261">
    <property type="term" value="F:monoatomic cation channel activity"/>
    <property type="evidence" value="ECO:0007669"/>
    <property type="project" value="TreeGrafter"/>
</dbReference>
<gene>
    <name evidence="8" type="ORF">LSTR_LSTR002291</name>
</gene>
<protein>
    <recommendedName>
        <fullName evidence="7">PKD/REJ-like domain-containing protein</fullName>
    </recommendedName>
</protein>
<evidence type="ECO:0000313" key="9">
    <source>
        <dbReference type="Proteomes" id="UP000291343"/>
    </source>
</evidence>
<dbReference type="InParanoid" id="A0A482XGS2"/>
<sequence>MVDYHNICQFMMNIDTMKHVFVMFTGFSQIFATGTSESSLLNNRNQTISKGSSIETRPDLASGIMSVEKSVLISSTFTEINLNSFTNGEISNKKIPAHLHGYAINPGMNEQLNVETSPNHSNNHCNFKNGMYFDMCGNCVNNTGYNNTCRICGGNIGCPSCPNTKQDQCGHCLRLEDRSSSNCTITFSMFPKVIDLVSVEKYGVIYLKGVGLVEDSLPNLECFIHNSLNNKFLKVTNVFVVKNKIGINFELDDEENEYQVYCNTTNDDAILGVYNLTIINSNSLSILMLSPSSVILGRTVEFLVIVRGMSTLSEIICFIKTKNDLLVTTLSTDNIQGNSLVTNITCPPYTPSCADDFVFGVAYTYEAITKLGNSNTKKLEVKTAAPQLKSQNMSPDLRKVVFEFNDNIEGPVNCAHLFIPMTLQLLVSKPACQYSANFLQIILGQQASLKSINEIKFIPGQIRSACGSPSNAPAFSGNIYLEPTTDTNLILNKPSYKLIGPSEICVPDGSFNTHYLLALMDRKMSHYEYLKSTSTSQFIVHSLGQEEIQYKWTLRYYFEADVEGGGRQRRNLLVWLSVRELEKILRTITKSEVTIDNSLLVPKVKYVLSVIGQNQLGESGESVNITFELLTSSNKSTSKDNLELTIIGPPVLNPGTDNWFEAILTSYCFDDELYNTFKFMWMIDKIGDFPTQRGPKLFLPVGTLKSNLTYKITCEIEYNNQTISRSSFDFRTTIPNIKITIGTSDIVFGTGQTFQLWSATDSTFVTQNSFEYIWSCSYNGGDDCFLPFSNSSRLEDVFKSEFKKKVLTLKPGSLMVGSYTFRVSATLKEENITVVSSPTRVRIVEGEPPLISIEKYPIFTVNPKEDFNIMAKVNRIYPGCRIRWEFVRAIGSSYFELNSVINNTIYYVPLDSDIRVKEFSLRIPGCMKENNCNNLLQENTNYTLALIVSCTAKVHSYATTKFQTGSLPSLYNLEVRPREGVGLITEFQFTTEPAYSTDEYQPLEYNFGYKISGEKVLYFYTSSNWLNHKTVLPSLSDKLESPTMVETILKVCNNQGICASKQGPPVFSSIPKNITHEMLNSLRYMYSKYLKNENYNEAFSLAFGFFKTLKSAGNQLAYQNLSQLIQSEIMEEIDSVTKYMENNAKYHMKSAIALIESITATIPYLLHSADTLLGNLVSFKKKVLQILKESNKSIIEVKSLFSDISFRKKLLSKKQMKSEALFWKARFQRQINLLPQSREEVLTLDTVKTMLEASEVAILNFTQQESAVSEVRELLQNIDYYVSSLCDQTFNDGKLIYIGTKVAELSAKRIHLDVSCTEEMPLPDCATECFSSKAYIKLGEKLARTFPDNDNICYASLIYPSDYLSMVYSGDNLNSDLRLSNVYSVKLMTQSYFEPKTEEEVYYVEMKIPIKHFVPEKGFTLKCFVWIMEKREWILDLCQSHVVENGSRFIRCECPVNHYISVFAVNDTTEFEETTEFDSLLEEEQNLNHVTAFSESMHQLTTKPDWELVSLAYHRVTFRIDEDYEAVVGEKRKEFIDIVKNQLVDRFQMPSDMFKNVTVYPGTVMVSMQLVNSTSLSVSDILPTLVRALNFGELKLSGINGQALNVPPQLLQISEKLIGVDNDSYEALLVVLIGFLVCIAVFTSFTIAAVILKRKGDKLTDETEEAANNLNFPKYRELYFEQSIDGSEATLNQYRRPVQVQLQADSIGDDSGISIIPDPARHCVTENGAIASSNVHFNVLERSFLPGSTAENM</sequence>
<dbReference type="InterPro" id="IPR002859">
    <property type="entry name" value="PKD/REJ-like"/>
</dbReference>
<comment type="subcellular location">
    <subcellularLocation>
        <location evidence="1">Membrane</location>
    </subcellularLocation>
</comment>
<evidence type="ECO:0000256" key="3">
    <source>
        <dbReference type="ARBA" id="ARBA00022737"/>
    </source>
</evidence>
<feature type="domain" description="PKD/REJ-like" evidence="7">
    <location>
        <begin position="708"/>
        <end position="1061"/>
    </location>
</feature>
<dbReference type="PANTHER" id="PTHR46730">
    <property type="entry name" value="POLYCYSTIN-1"/>
    <property type="match status" value="1"/>
</dbReference>
<keyword evidence="5 6" id="KW-0472">Membrane</keyword>
<dbReference type="GO" id="GO:0006816">
    <property type="term" value="P:calcium ion transport"/>
    <property type="evidence" value="ECO:0007669"/>
    <property type="project" value="TreeGrafter"/>
</dbReference>
<evidence type="ECO:0000256" key="2">
    <source>
        <dbReference type="ARBA" id="ARBA00022692"/>
    </source>
</evidence>
<keyword evidence="2 6" id="KW-0812">Transmembrane</keyword>
<evidence type="ECO:0000256" key="4">
    <source>
        <dbReference type="ARBA" id="ARBA00022989"/>
    </source>
</evidence>
<dbReference type="OrthoDB" id="6625900at2759"/>
<proteinExistence type="predicted"/>
<reference evidence="8 9" key="1">
    <citation type="journal article" date="2017" name="Gigascience">
        <title>Genome sequence of the small brown planthopper, Laodelphax striatellus.</title>
        <authorList>
            <person name="Zhu J."/>
            <person name="Jiang F."/>
            <person name="Wang X."/>
            <person name="Yang P."/>
            <person name="Bao Y."/>
            <person name="Zhao W."/>
            <person name="Wang W."/>
            <person name="Lu H."/>
            <person name="Wang Q."/>
            <person name="Cui N."/>
            <person name="Li J."/>
            <person name="Chen X."/>
            <person name="Luo L."/>
            <person name="Yu J."/>
            <person name="Kang L."/>
            <person name="Cui F."/>
        </authorList>
    </citation>
    <scope>NUCLEOTIDE SEQUENCE [LARGE SCALE GENOMIC DNA]</scope>
    <source>
        <strain evidence="8">Lst14</strain>
    </source>
</reference>
<evidence type="ECO:0000256" key="1">
    <source>
        <dbReference type="ARBA" id="ARBA00004370"/>
    </source>
</evidence>
<feature type="transmembrane region" description="Helical" evidence="6">
    <location>
        <begin position="1627"/>
        <end position="1652"/>
    </location>
</feature>
<dbReference type="GO" id="GO:0005886">
    <property type="term" value="C:plasma membrane"/>
    <property type="evidence" value="ECO:0007669"/>
    <property type="project" value="TreeGrafter"/>
</dbReference>
<dbReference type="PANTHER" id="PTHR46730:SF1">
    <property type="entry name" value="PLAT DOMAIN-CONTAINING PROTEIN"/>
    <property type="match status" value="1"/>
</dbReference>